<keyword evidence="6" id="KW-0472">Membrane</keyword>
<evidence type="ECO:0000259" key="8">
    <source>
        <dbReference type="PROSITE" id="PS50885"/>
    </source>
</evidence>
<proteinExistence type="inferred from homology"/>
<feature type="transmembrane region" description="Helical" evidence="6">
    <location>
        <begin position="203"/>
        <end position="222"/>
    </location>
</feature>
<keyword evidence="1 6" id="KW-0812">Transmembrane</keyword>
<keyword evidence="3 5" id="KW-0807">Transducer</keyword>
<dbReference type="AlphaFoldDB" id="A0A7W7GZS0"/>
<sequence length="539" mass="55944">MPVVRFLTNFKIGVRLGIAFTGICLCMFAAIGIGLQGGRSARAATRDLAAADEVSQTALVAKFRTADFAGWQTGYAFDTLRGVAGATDDTVGQRKEFLASTSAFRDDLAHLTAQPLAGAERSLVDAIGQSFEQFMAVDQRIVAGYRTGTRAGIAQANELASGESLEWMGKIIGSVDQLVELTGKRAQAARGEADDAAATAQRFMIMAGLLCLVLTVLVAVVVTRSITRPLAGTVAALKTVAEKDLSVRVPDQGRDELGSMGRAMNRTLDVLRTAFATLNENSHTLAAAATELTATSARIADAADTASGQSDMVASSAEEVTRSVQTVAAGTEEMTAAIREIADGASRAAGVAATGVDSVRAATDTISRLGRSSAEISGVINLITTIAEQTNLLALNATIEAARAGELGKGFAVVAGEVKDLAQATARATVDIDARVQAIQSDTEAAIEAINRIAEIINEVNEHSTTIAAAVEEQTATTAEMSRNVVEAATGSGQIAVGITGVATAAQDTAHGVSESRQTAEQLSRMSHELEELVGQFRL</sequence>
<evidence type="ECO:0000313" key="9">
    <source>
        <dbReference type="EMBL" id="MBB4741293.1"/>
    </source>
</evidence>
<evidence type="ECO:0000256" key="3">
    <source>
        <dbReference type="ARBA" id="ARBA00023224"/>
    </source>
</evidence>
<dbReference type="GO" id="GO:0004888">
    <property type="term" value="F:transmembrane signaling receptor activity"/>
    <property type="evidence" value="ECO:0007669"/>
    <property type="project" value="InterPro"/>
</dbReference>
<comment type="caution">
    <text evidence="9">The sequence shown here is derived from an EMBL/GenBank/DDBJ whole genome shotgun (WGS) entry which is preliminary data.</text>
</comment>
<dbReference type="GO" id="GO:0006935">
    <property type="term" value="P:chemotaxis"/>
    <property type="evidence" value="ECO:0007669"/>
    <property type="project" value="InterPro"/>
</dbReference>
<organism evidence="9 10">
    <name type="scientific">Actinoplanes octamycinicus</name>
    <dbReference type="NCBI Taxonomy" id="135948"/>
    <lineage>
        <taxon>Bacteria</taxon>
        <taxon>Bacillati</taxon>
        <taxon>Actinomycetota</taxon>
        <taxon>Actinomycetes</taxon>
        <taxon>Micromonosporales</taxon>
        <taxon>Micromonosporaceae</taxon>
        <taxon>Actinoplanes</taxon>
    </lineage>
</organism>
<dbReference type="EMBL" id="JACHNB010000001">
    <property type="protein sequence ID" value="MBB4741293.1"/>
    <property type="molecule type" value="Genomic_DNA"/>
</dbReference>
<dbReference type="PANTHER" id="PTHR32089:SF112">
    <property type="entry name" value="LYSOZYME-LIKE PROTEIN-RELATED"/>
    <property type="match status" value="1"/>
</dbReference>
<dbReference type="CDD" id="cd06225">
    <property type="entry name" value="HAMP"/>
    <property type="match status" value="1"/>
</dbReference>
<dbReference type="PRINTS" id="PR00260">
    <property type="entry name" value="CHEMTRNSDUCR"/>
</dbReference>
<evidence type="ECO:0000256" key="1">
    <source>
        <dbReference type="ARBA" id="ARBA00022692"/>
    </source>
</evidence>
<accession>A0A7W7GZS0</accession>
<dbReference type="SUPFAM" id="SSF58104">
    <property type="entry name" value="Methyl-accepting chemotaxis protein (MCP) signaling domain"/>
    <property type="match status" value="1"/>
</dbReference>
<gene>
    <name evidence="9" type="ORF">BJY16_004752</name>
</gene>
<feature type="domain" description="HAMP" evidence="8">
    <location>
        <begin position="224"/>
        <end position="276"/>
    </location>
</feature>
<dbReference type="Gene3D" id="1.10.287.950">
    <property type="entry name" value="Methyl-accepting chemotaxis protein"/>
    <property type="match status" value="1"/>
</dbReference>
<dbReference type="InterPro" id="IPR004089">
    <property type="entry name" value="MCPsignal_dom"/>
</dbReference>
<dbReference type="GO" id="GO:0016020">
    <property type="term" value="C:membrane"/>
    <property type="evidence" value="ECO:0007669"/>
    <property type="project" value="InterPro"/>
</dbReference>
<reference evidence="9 10" key="1">
    <citation type="submission" date="2020-08" db="EMBL/GenBank/DDBJ databases">
        <title>Sequencing the genomes of 1000 actinobacteria strains.</title>
        <authorList>
            <person name="Klenk H.-P."/>
        </authorList>
    </citation>
    <scope>NUCLEOTIDE SEQUENCE [LARGE SCALE GENOMIC DNA]</scope>
    <source>
        <strain evidence="9 10">DSM 45809</strain>
    </source>
</reference>
<evidence type="ECO:0000256" key="4">
    <source>
        <dbReference type="ARBA" id="ARBA00029447"/>
    </source>
</evidence>
<dbReference type="Pfam" id="PF00672">
    <property type="entry name" value="HAMP"/>
    <property type="match status" value="1"/>
</dbReference>
<keyword evidence="2 6" id="KW-1133">Transmembrane helix</keyword>
<dbReference type="PANTHER" id="PTHR32089">
    <property type="entry name" value="METHYL-ACCEPTING CHEMOTAXIS PROTEIN MCPB"/>
    <property type="match status" value="1"/>
</dbReference>
<evidence type="ECO:0000256" key="6">
    <source>
        <dbReference type="SAM" id="Phobius"/>
    </source>
</evidence>
<dbReference type="InterPro" id="IPR003660">
    <property type="entry name" value="HAMP_dom"/>
</dbReference>
<dbReference type="GO" id="GO:0007165">
    <property type="term" value="P:signal transduction"/>
    <property type="evidence" value="ECO:0007669"/>
    <property type="project" value="UniProtKB-KW"/>
</dbReference>
<keyword evidence="10" id="KW-1185">Reference proteome</keyword>
<evidence type="ECO:0000256" key="5">
    <source>
        <dbReference type="PROSITE-ProRule" id="PRU00284"/>
    </source>
</evidence>
<dbReference type="RefSeq" id="WP_239177967.1">
    <property type="nucleotide sequence ID" value="NZ_BAABFG010000005.1"/>
</dbReference>
<comment type="similarity">
    <text evidence="4">Belongs to the methyl-accepting chemotaxis (MCP) protein family.</text>
</comment>
<protein>
    <submittedName>
        <fullName evidence="9">Methyl-accepting chemotaxis protein</fullName>
    </submittedName>
</protein>
<feature type="domain" description="Methyl-accepting transducer" evidence="7">
    <location>
        <begin position="288"/>
        <end position="524"/>
    </location>
</feature>
<dbReference type="Proteomes" id="UP000546162">
    <property type="component" value="Unassembled WGS sequence"/>
</dbReference>
<evidence type="ECO:0000313" key="10">
    <source>
        <dbReference type="Proteomes" id="UP000546162"/>
    </source>
</evidence>
<dbReference type="PROSITE" id="PS50111">
    <property type="entry name" value="CHEMOTAXIS_TRANSDUC_2"/>
    <property type="match status" value="1"/>
</dbReference>
<dbReference type="SMART" id="SM00304">
    <property type="entry name" value="HAMP"/>
    <property type="match status" value="1"/>
</dbReference>
<dbReference type="InterPro" id="IPR004090">
    <property type="entry name" value="Chemotax_Me-accpt_rcpt"/>
</dbReference>
<feature type="transmembrane region" description="Helical" evidence="6">
    <location>
        <begin position="12"/>
        <end position="35"/>
    </location>
</feature>
<dbReference type="PROSITE" id="PS50885">
    <property type="entry name" value="HAMP"/>
    <property type="match status" value="1"/>
</dbReference>
<dbReference type="SMART" id="SM00283">
    <property type="entry name" value="MA"/>
    <property type="match status" value="1"/>
</dbReference>
<name>A0A7W7GZS0_9ACTN</name>
<evidence type="ECO:0000259" key="7">
    <source>
        <dbReference type="PROSITE" id="PS50111"/>
    </source>
</evidence>
<evidence type="ECO:0000256" key="2">
    <source>
        <dbReference type="ARBA" id="ARBA00022989"/>
    </source>
</evidence>
<dbReference type="Pfam" id="PF00015">
    <property type="entry name" value="MCPsignal"/>
    <property type="match status" value="1"/>
</dbReference>